<dbReference type="EMBL" id="MU864041">
    <property type="protein sequence ID" value="KAK4194747.1"/>
    <property type="molecule type" value="Genomic_DNA"/>
</dbReference>
<name>A0AAN6X9W7_9PEZI</name>
<comment type="caution">
    <text evidence="2">The sequence shown here is derived from an EMBL/GenBank/DDBJ whole genome shotgun (WGS) entry which is preliminary data.</text>
</comment>
<proteinExistence type="predicted"/>
<feature type="compositionally biased region" description="Basic and acidic residues" evidence="1">
    <location>
        <begin position="23"/>
        <end position="40"/>
    </location>
</feature>
<sequence length="201" mass="22368">MYPVSVRRRADGGRNFIHGGVEGSDRIEDVEGSRGKREDGTGSALTAPVGMDWKEESVTDYFTTRPVGIPGVEGWGRRGAVDRCAARWRSRLPDRSFWLSLLLPVLAPSLSSGERQVGRAFAGARGFLSQTSRYLELNLVSVVILELWKRERIDLETRLPMQAQIQTDEQQPAVLSKPTRQVPVPILVEVPQVGVHPLNNR</sequence>
<protein>
    <submittedName>
        <fullName evidence="2">Uncharacterized protein</fullName>
    </submittedName>
</protein>
<dbReference type="AlphaFoldDB" id="A0AAN6X9W7"/>
<reference evidence="2" key="2">
    <citation type="submission" date="2023-05" db="EMBL/GenBank/DDBJ databases">
        <authorList>
            <consortium name="Lawrence Berkeley National Laboratory"/>
            <person name="Steindorff A."/>
            <person name="Hensen N."/>
            <person name="Bonometti L."/>
            <person name="Westerberg I."/>
            <person name="Brannstrom I.O."/>
            <person name="Guillou S."/>
            <person name="Cros-Aarteil S."/>
            <person name="Calhoun S."/>
            <person name="Haridas S."/>
            <person name="Kuo A."/>
            <person name="Mondo S."/>
            <person name="Pangilinan J."/>
            <person name="Riley R."/>
            <person name="Labutti K."/>
            <person name="Andreopoulos B."/>
            <person name="Lipzen A."/>
            <person name="Chen C."/>
            <person name="Yanf M."/>
            <person name="Daum C."/>
            <person name="Ng V."/>
            <person name="Clum A."/>
            <person name="Ohm R."/>
            <person name="Martin F."/>
            <person name="Silar P."/>
            <person name="Natvig D."/>
            <person name="Lalanne C."/>
            <person name="Gautier V."/>
            <person name="Ament-Velasquez S.L."/>
            <person name="Kruys A."/>
            <person name="Hutchinson M.I."/>
            <person name="Powell A.J."/>
            <person name="Barry K."/>
            <person name="Miller A.N."/>
            <person name="Grigoriev I.V."/>
            <person name="Debuchy R."/>
            <person name="Gladieux P."/>
            <person name="Thoren M.H."/>
            <person name="Johannesson H."/>
        </authorList>
    </citation>
    <scope>NUCLEOTIDE SEQUENCE</scope>
    <source>
        <strain evidence="2">CBS 315.58</strain>
    </source>
</reference>
<feature type="region of interest" description="Disordered" evidence="1">
    <location>
        <begin position="15"/>
        <end position="47"/>
    </location>
</feature>
<evidence type="ECO:0000256" key="1">
    <source>
        <dbReference type="SAM" id="MobiDB-lite"/>
    </source>
</evidence>
<dbReference type="Proteomes" id="UP001303160">
    <property type="component" value="Unassembled WGS sequence"/>
</dbReference>
<gene>
    <name evidence="2" type="ORF">QBC40DRAFT_353046</name>
</gene>
<organism evidence="2 3">
    <name type="scientific">Triangularia verruculosa</name>
    <dbReference type="NCBI Taxonomy" id="2587418"/>
    <lineage>
        <taxon>Eukaryota</taxon>
        <taxon>Fungi</taxon>
        <taxon>Dikarya</taxon>
        <taxon>Ascomycota</taxon>
        <taxon>Pezizomycotina</taxon>
        <taxon>Sordariomycetes</taxon>
        <taxon>Sordariomycetidae</taxon>
        <taxon>Sordariales</taxon>
        <taxon>Podosporaceae</taxon>
        <taxon>Triangularia</taxon>
    </lineage>
</organism>
<keyword evidence="3" id="KW-1185">Reference proteome</keyword>
<evidence type="ECO:0000313" key="3">
    <source>
        <dbReference type="Proteomes" id="UP001303160"/>
    </source>
</evidence>
<evidence type="ECO:0000313" key="2">
    <source>
        <dbReference type="EMBL" id="KAK4194747.1"/>
    </source>
</evidence>
<accession>A0AAN6X9W7</accession>
<reference evidence="2" key="1">
    <citation type="journal article" date="2023" name="Mol. Phylogenet. Evol.">
        <title>Genome-scale phylogeny and comparative genomics of the fungal order Sordariales.</title>
        <authorList>
            <person name="Hensen N."/>
            <person name="Bonometti L."/>
            <person name="Westerberg I."/>
            <person name="Brannstrom I.O."/>
            <person name="Guillou S."/>
            <person name="Cros-Aarteil S."/>
            <person name="Calhoun S."/>
            <person name="Haridas S."/>
            <person name="Kuo A."/>
            <person name="Mondo S."/>
            <person name="Pangilinan J."/>
            <person name="Riley R."/>
            <person name="LaButti K."/>
            <person name="Andreopoulos B."/>
            <person name="Lipzen A."/>
            <person name="Chen C."/>
            <person name="Yan M."/>
            <person name="Daum C."/>
            <person name="Ng V."/>
            <person name="Clum A."/>
            <person name="Steindorff A."/>
            <person name="Ohm R.A."/>
            <person name="Martin F."/>
            <person name="Silar P."/>
            <person name="Natvig D.O."/>
            <person name="Lalanne C."/>
            <person name="Gautier V."/>
            <person name="Ament-Velasquez S.L."/>
            <person name="Kruys A."/>
            <person name="Hutchinson M.I."/>
            <person name="Powell A.J."/>
            <person name="Barry K."/>
            <person name="Miller A.N."/>
            <person name="Grigoriev I.V."/>
            <person name="Debuchy R."/>
            <person name="Gladieux P."/>
            <person name="Hiltunen Thoren M."/>
            <person name="Johannesson H."/>
        </authorList>
    </citation>
    <scope>NUCLEOTIDE SEQUENCE</scope>
    <source>
        <strain evidence="2">CBS 315.58</strain>
    </source>
</reference>